<keyword evidence="15" id="KW-1185">Reference proteome</keyword>
<feature type="binding site" evidence="13">
    <location>
        <position position="72"/>
    </location>
    <ligand>
        <name>Na(+)</name>
        <dbReference type="ChEBI" id="CHEBI:29101"/>
        <note>structural</note>
    </ligand>
</feature>
<comment type="similarity">
    <text evidence="10 13">Belongs to the fluoride channel Fluc/FEX (TC 1.A.43) family.</text>
</comment>
<reference evidence="14" key="1">
    <citation type="submission" date="2021-01" db="EMBL/GenBank/DDBJ databases">
        <title>Whole genome shotgun sequence of Demequina activiva NBRC 110675.</title>
        <authorList>
            <person name="Komaki H."/>
            <person name="Tamura T."/>
        </authorList>
    </citation>
    <scope>NUCLEOTIDE SEQUENCE</scope>
    <source>
        <strain evidence="14">NBRC 110675</strain>
    </source>
</reference>
<dbReference type="RefSeq" id="WP_203656792.1">
    <property type="nucleotide sequence ID" value="NZ_BONR01000005.1"/>
</dbReference>
<accession>A0A919Q712</accession>
<gene>
    <name evidence="13" type="primary">fluC</name>
    <name evidence="13" type="synonym">crcB</name>
    <name evidence="14" type="ORF">Dac01nite_21200</name>
</gene>
<dbReference type="GO" id="GO:0005886">
    <property type="term" value="C:plasma membrane"/>
    <property type="evidence" value="ECO:0007669"/>
    <property type="project" value="UniProtKB-SubCell"/>
</dbReference>
<dbReference type="HAMAP" id="MF_00454">
    <property type="entry name" value="FluC"/>
    <property type="match status" value="1"/>
</dbReference>
<evidence type="ECO:0000256" key="3">
    <source>
        <dbReference type="ARBA" id="ARBA00022475"/>
    </source>
</evidence>
<dbReference type="InterPro" id="IPR003691">
    <property type="entry name" value="FluC"/>
</dbReference>
<keyword evidence="3 13" id="KW-1003">Cell membrane</keyword>
<proteinExistence type="inferred from homology"/>
<dbReference type="PANTHER" id="PTHR28259">
    <property type="entry name" value="FLUORIDE EXPORT PROTEIN 1-RELATED"/>
    <property type="match status" value="1"/>
</dbReference>
<feature type="transmembrane region" description="Helical" evidence="13">
    <location>
        <begin position="62"/>
        <end position="89"/>
    </location>
</feature>
<dbReference type="GO" id="GO:0046872">
    <property type="term" value="F:metal ion binding"/>
    <property type="evidence" value="ECO:0007669"/>
    <property type="project" value="UniProtKB-KW"/>
</dbReference>
<comment type="caution">
    <text evidence="14">The sequence shown here is derived from an EMBL/GenBank/DDBJ whole genome shotgun (WGS) entry which is preliminary data.</text>
</comment>
<comment type="catalytic activity">
    <reaction evidence="11">
        <text>fluoride(in) = fluoride(out)</text>
        <dbReference type="Rhea" id="RHEA:76159"/>
        <dbReference type="ChEBI" id="CHEBI:17051"/>
    </reaction>
    <physiologicalReaction direction="left-to-right" evidence="11">
        <dbReference type="Rhea" id="RHEA:76160"/>
    </physiologicalReaction>
</comment>
<protein>
    <recommendedName>
        <fullName evidence="13">Fluoride-specific ion channel FluC</fullName>
    </recommendedName>
</protein>
<sequence>MTTLTWILAALACGLGATMRYGIAHLDPEPRFPWTTVVSNAIGSAVLGAVAAALGSGASTSVGLVVGAGFAGGLTTFSTLAVDAVVLLHERRTSAFWWYLGGTLTVGVLAAFAGFAVWSTATA</sequence>
<evidence type="ECO:0000256" key="2">
    <source>
        <dbReference type="ARBA" id="ARBA00022448"/>
    </source>
</evidence>
<evidence type="ECO:0000256" key="13">
    <source>
        <dbReference type="HAMAP-Rule" id="MF_00454"/>
    </source>
</evidence>
<comment type="function">
    <text evidence="12 13">Fluoride-specific ion channel. Important for reducing fluoride concentration in the cell, thus reducing its toxicity.</text>
</comment>
<comment type="activity regulation">
    <text evidence="13">Na(+) is not transported, but it plays an essential structural role and its presence is essential for fluoride channel function.</text>
</comment>
<dbReference type="AlphaFoldDB" id="A0A919Q712"/>
<feature type="transmembrane region" description="Helical" evidence="13">
    <location>
        <begin position="36"/>
        <end position="55"/>
    </location>
</feature>
<dbReference type="GO" id="GO:0140114">
    <property type="term" value="P:cellular detoxification of fluoride"/>
    <property type="evidence" value="ECO:0007669"/>
    <property type="project" value="UniProtKB-UniRule"/>
</dbReference>
<dbReference type="PANTHER" id="PTHR28259:SF16">
    <property type="entry name" value="FLUORIDE-SPECIFIC ION CHANNEL FLUC 2"/>
    <property type="match status" value="1"/>
</dbReference>
<dbReference type="EMBL" id="BONR01000005">
    <property type="protein sequence ID" value="GIG55368.1"/>
    <property type="molecule type" value="Genomic_DNA"/>
</dbReference>
<evidence type="ECO:0000256" key="10">
    <source>
        <dbReference type="ARBA" id="ARBA00035120"/>
    </source>
</evidence>
<evidence type="ECO:0000313" key="14">
    <source>
        <dbReference type="EMBL" id="GIG55368.1"/>
    </source>
</evidence>
<keyword evidence="4 13" id="KW-0812">Transmembrane</keyword>
<evidence type="ECO:0000313" key="15">
    <source>
        <dbReference type="Proteomes" id="UP000652354"/>
    </source>
</evidence>
<dbReference type="Proteomes" id="UP000652354">
    <property type="component" value="Unassembled WGS sequence"/>
</dbReference>
<keyword evidence="9 13" id="KW-0407">Ion channel</keyword>
<dbReference type="Pfam" id="PF02537">
    <property type="entry name" value="CRCB"/>
    <property type="match status" value="1"/>
</dbReference>
<evidence type="ECO:0000256" key="8">
    <source>
        <dbReference type="ARBA" id="ARBA00023136"/>
    </source>
</evidence>
<evidence type="ECO:0000256" key="11">
    <source>
        <dbReference type="ARBA" id="ARBA00035585"/>
    </source>
</evidence>
<evidence type="ECO:0000256" key="4">
    <source>
        <dbReference type="ARBA" id="ARBA00022692"/>
    </source>
</evidence>
<feature type="transmembrane region" description="Helical" evidence="13">
    <location>
        <begin position="95"/>
        <end position="118"/>
    </location>
</feature>
<dbReference type="GO" id="GO:0062054">
    <property type="term" value="F:fluoride channel activity"/>
    <property type="evidence" value="ECO:0007669"/>
    <property type="project" value="UniProtKB-UniRule"/>
</dbReference>
<evidence type="ECO:0000256" key="9">
    <source>
        <dbReference type="ARBA" id="ARBA00023303"/>
    </source>
</evidence>
<feature type="binding site" evidence="13">
    <location>
        <position position="75"/>
    </location>
    <ligand>
        <name>Na(+)</name>
        <dbReference type="ChEBI" id="CHEBI:29101"/>
        <note>structural</note>
    </ligand>
</feature>
<evidence type="ECO:0000256" key="6">
    <source>
        <dbReference type="ARBA" id="ARBA00022989"/>
    </source>
</evidence>
<name>A0A919Q712_9MICO</name>
<keyword evidence="7 13" id="KW-0406">Ion transport</keyword>
<organism evidence="14 15">
    <name type="scientific">Demequina activiva</name>
    <dbReference type="NCBI Taxonomy" id="1582364"/>
    <lineage>
        <taxon>Bacteria</taxon>
        <taxon>Bacillati</taxon>
        <taxon>Actinomycetota</taxon>
        <taxon>Actinomycetes</taxon>
        <taxon>Micrococcales</taxon>
        <taxon>Demequinaceae</taxon>
        <taxon>Demequina</taxon>
    </lineage>
</organism>
<keyword evidence="8 13" id="KW-0472">Membrane</keyword>
<evidence type="ECO:0000256" key="1">
    <source>
        <dbReference type="ARBA" id="ARBA00004651"/>
    </source>
</evidence>
<keyword evidence="5 13" id="KW-0479">Metal-binding</keyword>
<comment type="subcellular location">
    <subcellularLocation>
        <location evidence="1 13">Cell membrane</location>
        <topology evidence="1 13">Multi-pass membrane protein</topology>
    </subcellularLocation>
</comment>
<keyword evidence="2 13" id="KW-0813">Transport</keyword>
<keyword evidence="6 13" id="KW-1133">Transmembrane helix</keyword>
<evidence type="ECO:0000256" key="7">
    <source>
        <dbReference type="ARBA" id="ARBA00023065"/>
    </source>
</evidence>
<keyword evidence="13" id="KW-0915">Sodium</keyword>
<evidence type="ECO:0000256" key="5">
    <source>
        <dbReference type="ARBA" id="ARBA00022723"/>
    </source>
</evidence>
<evidence type="ECO:0000256" key="12">
    <source>
        <dbReference type="ARBA" id="ARBA00049940"/>
    </source>
</evidence>